<dbReference type="PANTHER" id="PTHR15316">
    <property type="entry name" value="SPLICEOSOME ASSOCIATED PROTEIN 114/SWAP SPLICING FACTOR-RELATED"/>
    <property type="match status" value="1"/>
</dbReference>
<feature type="compositionally biased region" description="Low complexity" evidence="7">
    <location>
        <begin position="1"/>
        <end position="19"/>
    </location>
</feature>
<feature type="region of interest" description="Disordered" evidence="7">
    <location>
        <begin position="1"/>
        <end position="34"/>
    </location>
</feature>
<dbReference type="GO" id="GO:0071004">
    <property type="term" value="C:U2-type prespliceosome"/>
    <property type="evidence" value="ECO:0007669"/>
    <property type="project" value="TreeGrafter"/>
</dbReference>
<feature type="compositionally biased region" description="Basic and acidic residues" evidence="7">
    <location>
        <begin position="504"/>
        <end position="525"/>
    </location>
</feature>
<protein>
    <submittedName>
        <fullName evidence="9">SF3a splicing factor complex subunit</fullName>
    </submittedName>
</protein>
<feature type="region of interest" description="Disordered" evidence="7">
    <location>
        <begin position="471"/>
        <end position="525"/>
    </location>
</feature>
<name>A0AAJ0DL64_9PEZI</name>
<keyword evidence="6" id="KW-0539">Nucleus</keyword>
<dbReference type="InterPro" id="IPR035967">
    <property type="entry name" value="SWAP/Surp_sf"/>
</dbReference>
<dbReference type="InterPro" id="IPR000061">
    <property type="entry name" value="Surp"/>
</dbReference>
<dbReference type="Gene3D" id="1.10.10.790">
    <property type="entry name" value="Surp module"/>
    <property type="match status" value="2"/>
</dbReference>
<dbReference type="AlphaFoldDB" id="A0AAJ0DL64"/>
<evidence type="ECO:0000256" key="6">
    <source>
        <dbReference type="ARBA" id="ARBA00023242"/>
    </source>
</evidence>
<dbReference type="SMART" id="SM00648">
    <property type="entry name" value="SWAP"/>
    <property type="match status" value="2"/>
</dbReference>
<keyword evidence="3" id="KW-0747">Spliceosome</keyword>
<dbReference type="Pfam" id="PF01805">
    <property type="entry name" value="Surp"/>
    <property type="match status" value="2"/>
</dbReference>
<dbReference type="SUPFAM" id="SSF109905">
    <property type="entry name" value="Surp module (SWAP domain)"/>
    <property type="match status" value="2"/>
</dbReference>
<evidence type="ECO:0000256" key="5">
    <source>
        <dbReference type="ARBA" id="ARBA00023187"/>
    </source>
</evidence>
<dbReference type="GO" id="GO:0000381">
    <property type="term" value="P:regulation of alternative mRNA splicing, via spliceosome"/>
    <property type="evidence" value="ECO:0007669"/>
    <property type="project" value="TreeGrafter"/>
</dbReference>
<evidence type="ECO:0000259" key="8">
    <source>
        <dbReference type="PROSITE" id="PS50128"/>
    </source>
</evidence>
<dbReference type="GO" id="GO:0003723">
    <property type="term" value="F:RNA binding"/>
    <property type="evidence" value="ECO:0007669"/>
    <property type="project" value="InterPro"/>
</dbReference>
<feature type="region of interest" description="Disordered" evidence="7">
    <location>
        <begin position="328"/>
        <end position="384"/>
    </location>
</feature>
<evidence type="ECO:0000256" key="1">
    <source>
        <dbReference type="ARBA" id="ARBA00004123"/>
    </source>
</evidence>
<dbReference type="FunFam" id="1.10.10.790:FF:000002">
    <property type="entry name" value="Splicing factor 3A subunit 1"/>
    <property type="match status" value="1"/>
</dbReference>
<keyword evidence="4" id="KW-0677">Repeat</keyword>
<dbReference type="FunFam" id="1.10.10.790:FF:000001">
    <property type="entry name" value="Splicing factor 3a, subunit 1"/>
    <property type="match status" value="1"/>
</dbReference>
<dbReference type="GO" id="GO:0005686">
    <property type="term" value="C:U2 snRNP"/>
    <property type="evidence" value="ECO:0007669"/>
    <property type="project" value="UniProtKB-ARBA"/>
</dbReference>
<proteinExistence type="predicted"/>
<keyword evidence="10" id="KW-1185">Reference proteome</keyword>
<evidence type="ECO:0000313" key="9">
    <source>
        <dbReference type="EMBL" id="KAK3052489.1"/>
    </source>
</evidence>
<feature type="domain" description="SURP motif" evidence="8">
    <location>
        <begin position="43"/>
        <end position="85"/>
    </location>
</feature>
<sequence length="525" mass="58691">MAATAAPPNGANDADNEAPSILDEISSKAPAGTILPPRAIRELLEKTAGFVVRNGAAFEDKVRDSQGHLPKMSFLNPEDEYHPYYQWRIAEVRAGRGTNVSAGRKENEVTFVGREERKGPDKPDDFQFSARMPNISAQDLEVVKLTAMFVARNGRGWMTGLSQREAGNYQFDFLRPQHSLYQFFSRLVDQYTDLLQGGEVDGGRPQKKRISELEANSENRFRILERAKARAEWLLYQEAQKVEKEEKKEKERIMYAQIDWHDFVIVETVVFDEADDHAQLPAPTTLNDIQSRSLEQKAAWGNDPGRRIEEAMPGMDDYEDFYGHATQMPAAQQPTPPTQQPSQPPLQTQQTQAEETAAARAHARAAQEMASTARTTTPNPNNIKIRQNYTPAALSRKQAPNTSICPNCHQAIPNDEMAQHLKIEMLHPEWRDQYKIAQQRSATTNLSTADVASNLKRLASQRSDVFDPITGRALDGGGKRQEVQQGMPAPAAQDGAGQQGGEGADGRPRDVQEQIRMIHERARNG</sequence>
<dbReference type="GO" id="GO:0045292">
    <property type="term" value="P:mRNA cis splicing, via spliceosome"/>
    <property type="evidence" value="ECO:0007669"/>
    <property type="project" value="InterPro"/>
</dbReference>
<dbReference type="InterPro" id="IPR045146">
    <property type="entry name" value="SF3A1"/>
</dbReference>
<accession>A0AAJ0DL64</accession>
<comment type="caution">
    <text evidence="9">The sequence shown here is derived from an EMBL/GenBank/DDBJ whole genome shotgun (WGS) entry which is preliminary data.</text>
</comment>
<evidence type="ECO:0000256" key="7">
    <source>
        <dbReference type="SAM" id="MobiDB-lite"/>
    </source>
</evidence>
<dbReference type="InterPro" id="IPR022030">
    <property type="entry name" value="SF3A1_dom"/>
</dbReference>
<gene>
    <name evidence="9" type="primary">PRP21</name>
    <name evidence="9" type="ORF">LTR09_006343</name>
</gene>
<keyword evidence="5" id="KW-0508">mRNA splicing</keyword>
<evidence type="ECO:0000313" key="10">
    <source>
        <dbReference type="Proteomes" id="UP001271007"/>
    </source>
</evidence>
<dbReference type="EMBL" id="JAWDJX010000020">
    <property type="protein sequence ID" value="KAK3052489.1"/>
    <property type="molecule type" value="Genomic_DNA"/>
</dbReference>
<reference evidence="9" key="1">
    <citation type="submission" date="2023-04" db="EMBL/GenBank/DDBJ databases">
        <title>Black Yeasts Isolated from many extreme environments.</title>
        <authorList>
            <person name="Coleine C."/>
            <person name="Stajich J.E."/>
            <person name="Selbmann L."/>
        </authorList>
    </citation>
    <scope>NUCLEOTIDE SEQUENCE</scope>
    <source>
        <strain evidence="9">CCFEE 5312</strain>
    </source>
</reference>
<dbReference type="GO" id="GO:0071013">
    <property type="term" value="C:catalytic step 2 spliceosome"/>
    <property type="evidence" value="ECO:0007669"/>
    <property type="project" value="TreeGrafter"/>
</dbReference>
<feature type="domain" description="SURP motif" evidence="8">
    <location>
        <begin position="142"/>
        <end position="184"/>
    </location>
</feature>
<evidence type="ECO:0000256" key="3">
    <source>
        <dbReference type="ARBA" id="ARBA00022728"/>
    </source>
</evidence>
<evidence type="ECO:0000256" key="2">
    <source>
        <dbReference type="ARBA" id="ARBA00022664"/>
    </source>
</evidence>
<comment type="subcellular location">
    <subcellularLocation>
        <location evidence="1">Nucleus</location>
    </subcellularLocation>
</comment>
<dbReference type="Pfam" id="PF12230">
    <property type="entry name" value="PRP21_like_P"/>
    <property type="match status" value="1"/>
</dbReference>
<dbReference type="PANTHER" id="PTHR15316:SF1">
    <property type="entry name" value="SPLICING FACTOR 3A SUBUNIT 1"/>
    <property type="match status" value="1"/>
</dbReference>
<feature type="compositionally biased region" description="Low complexity" evidence="7">
    <location>
        <begin position="345"/>
        <end position="371"/>
    </location>
</feature>
<dbReference type="Proteomes" id="UP001271007">
    <property type="component" value="Unassembled WGS sequence"/>
</dbReference>
<dbReference type="PROSITE" id="PS50128">
    <property type="entry name" value="SURP"/>
    <property type="match status" value="2"/>
</dbReference>
<evidence type="ECO:0000256" key="4">
    <source>
        <dbReference type="ARBA" id="ARBA00022737"/>
    </source>
</evidence>
<feature type="compositionally biased region" description="Low complexity" evidence="7">
    <location>
        <begin position="484"/>
        <end position="496"/>
    </location>
</feature>
<feature type="compositionally biased region" description="Pro residues" evidence="7">
    <location>
        <begin position="334"/>
        <end position="344"/>
    </location>
</feature>
<keyword evidence="2" id="KW-0507">mRNA processing</keyword>
<feature type="compositionally biased region" description="Polar residues" evidence="7">
    <location>
        <begin position="372"/>
        <end position="384"/>
    </location>
</feature>
<organism evidence="9 10">
    <name type="scientific">Extremus antarcticus</name>
    <dbReference type="NCBI Taxonomy" id="702011"/>
    <lineage>
        <taxon>Eukaryota</taxon>
        <taxon>Fungi</taxon>
        <taxon>Dikarya</taxon>
        <taxon>Ascomycota</taxon>
        <taxon>Pezizomycotina</taxon>
        <taxon>Dothideomycetes</taxon>
        <taxon>Dothideomycetidae</taxon>
        <taxon>Mycosphaerellales</taxon>
        <taxon>Extremaceae</taxon>
        <taxon>Extremus</taxon>
    </lineage>
</organism>